<name>A0A6I3KIC8_9HYPH</name>
<dbReference type="InterPro" id="IPR017853">
    <property type="entry name" value="GH"/>
</dbReference>
<proteinExistence type="predicted"/>
<sequence>MSHSADAFLSSVGINIHIDQGYAPQSYVEPLKYLGVRAVRTGAGRVTGSVYVARRTGVLVDIFANGGPVDSFMAAARQLAAANALLALEGPNEPNNFPLTYDGKRGGGSGTWLPVGEFQRDVYAAVKADSELRNFPVFSPSEPGAQTDNVGLQFLTIPEGADALLPPGTPFADFANVHNYVIGNGERYGDNQAWNAADPTLNERWDGLYGNFGVTWGRGYKGYTNEALATLPRVTTETGWDSVRGPGGERTQGTVLVNTYLAQYKRGYRYTFIYQLRDDEGGQDHFGVFDKDSRPKPAATFIHNLTAILADRTPIAHPGRLNYSIPNQPATVHDLLLQKSDGTFALVVWGEKVTGADSVVVDLGGERASVKVYDITVGTEPISTLRNARSVPVSLSDHALIIEVAK</sequence>
<dbReference type="SUPFAM" id="SSF51445">
    <property type="entry name" value="(Trans)glycosidases"/>
    <property type="match status" value="1"/>
</dbReference>
<accession>A0A6I3KIC8</accession>
<organism evidence="1 2">
    <name type="scientific">Hyphomicrobium album</name>
    <dbReference type="NCBI Taxonomy" id="2665159"/>
    <lineage>
        <taxon>Bacteria</taxon>
        <taxon>Pseudomonadati</taxon>
        <taxon>Pseudomonadota</taxon>
        <taxon>Alphaproteobacteria</taxon>
        <taxon>Hyphomicrobiales</taxon>
        <taxon>Hyphomicrobiaceae</taxon>
        <taxon>Hyphomicrobium</taxon>
    </lineage>
</organism>
<evidence type="ECO:0000313" key="1">
    <source>
        <dbReference type="EMBL" id="MTD94089.1"/>
    </source>
</evidence>
<dbReference type="RefSeq" id="WP_154738561.1">
    <property type="nucleotide sequence ID" value="NZ_WMBQ01000001.1"/>
</dbReference>
<dbReference type="AlphaFoldDB" id="A0A6I3KIC8"/>
<keyword evidence="2" id="KW-1185">Reference proteome</keyword>
<keyword evidence="1" id="KW-0378">Hydrolase</keyword>
<evidence type="ECO:0000313" key="2">
    <source>
        <dbReference type="Proteomes" id="UP000440694"/>
    </source>
</evidence>
<comment type="caution">
    <text evidence="1">The sequence shown here is derived from an EMBL/GenBank/DDBJ whole genome shotgun (WGS) entry which is preliminary data.</text>
</comment>
<dbReference type="Proteomes" id="UP000440694">
    <property type="component" value="Unassembled WGS sequence"/>
</dbReference>
<gene>
    <name evidence="1" type="ORF">GIW81_07025</name>
</gene>
<protein>
    <submittedName>
        <fullName evidence="1">Glycosyl hydrolase</fullName>
    </submittedName>
</protein>
<dbReference type="Gene3D" id="3.20.20.80">
    <property type="entry name" value="Glycosidases"/>
    <property type="match status" value="1"/>
</dbReference>
<dbReference type="GO" id="GO:0016787">
    <property type="term" value="F:hydrolase activity"/>
    <property type="evidence" value="ECO:0007669"/>
    <property type="project" value="UniProtKB-KW"/>
</dbReference>
<reference evidence="1 2" key="1">
    <citation type="submission" date="2019-11" db="EMBL/GenBank/DDBJ databases">
        <title>Identification of a novel strain.</title>
        <authorList>
            <person name="Xu Q."/>
            <person name="Wang G."/>
        </authorList>
    </citation>
    <scope>NUCLEOTIDE SEQUENCE [LARGE SCALE GENOMIC DNA]</scope>
    <source>
        <strain evidence="2">xq</strain>
    </source>
</reference>
<dbReference type="EMBL" id="WMBQ01000001">
    <property type="protein sequence ID" value="MTD94089.1"/>
    <property type="molecule type" value="Genomic_DNA"/>
</dbReference>